<comment type="caution">
    <text evidence="6">The sequence shown here is derived from an EMBL/GenBank/DDBJ whole genome shotgun (WGS) entry which is preliminary data.</text>
</comment>
<dbReference type="InterPro" id="IPR043864">
    <property type="entry name" value="Omp85-like_dom"/>
</dbReference>
<dbReference type="PROSITE" id="PS51635">
    <property type="entry name" value="PNPLA"/>
    <property type="match status" value="1"/>
</dbReference>
<dbReference type="InterPro" id="IPR050301">
    <property type="entry name" value="NTE"/>
</dbReference>
<dbReference type="RefSeq" id="WP_068446971.1">
    <property type="nucleotide sequence ID" value="NZ_CP150660.1"/>
</dbReference>
<gene>
    <name evidence="6" type="ORF">LPB303_00335</name>
</gene>
<dbReference type="STRING" id="1333662.LPB303_00335"/>
<dbReference type="GO" id="GO:0016042">
    <property type="term" value="P:lipid catabolic process"/>
    <property type="evidence" value="ECO:0007669"/>
    <property type="project" value="UniProtKB-UniRule"/>
</dbReference>
<evidence type="ECO:0000313" key="7">
    <source>
        <dbReference type="Proteomes" id="UP000076923"/>
    </source>
</evidence>
<evidence type="ECO:0000313" key="6">
    <source>
        <dbReference type="EMBL" id="OAD46736.1"/>
    </source>
</evidence>
<feature type="short sequence motif" description="GXSXG" evidence="4">
    <location>
        <begin position="58"/>
        <end position="62"/>
    </location>
</feature>
<name>A0A176TH86_9FLAO</name>
<sequence length="733" mass="83107">MKKQILVFLVLLSIAVNSQGKQPKVGLVLSGGGAKGFAHIGVLKEIDKAGLQIDYIGGTSMGAIIGGLYSIGYSGDQIEQIVLETDFMTLLQDQLPRNSKPFFEKEFGEKTFITLPVNKGAIGFPVAVSKGQNVLNFLIELLSSVEGISDFKKLPIPFFCIATDVENGNAVLLEKGSLPMALRASGSFPTLLNPVVVDDKLLVDGGIANNFPISVMKSKGVDVVIGVDVEGSLYEKENLNSIVALLNQIVSYQMYKTTDMEKEKLDVYIHPVVNDYNVVSFDDKQNILEIGIKEGKKFSNVFKELAEKQVHKREHKKLNFDKEKFSITDINLSGCNIYTRAFVLGKIKIKKGDSLTRKEITKRIHFLSATKNYERITYNLTKKEDDTYNLKLNLNESSGSANLKLGIHYDYLYKSGLLANYNKKHFLLNNDMLSLNLVLGDNLRYNLDYFVDNGFYVSYGFRSRYNHFRTNSKFNSIISQFPSVSSINLKYTDITNQFFLQTTFNRRFALGLGVEYKYVKATTETIASETNEATVFDNSNYFNSFGYLKLDTYDKNYFPTKGYFADLNFKWYMVSSDHNDDFSQFAQTKGTLGFATTFLDKLTLQVTSEAGFTLNDVDSDVFDFYLGGYNQNYINTFVPFYGYEFGELSDNTYVKTELNLRYAFASKHYATFIANYGRLDENIFKNIDLFTDVKSGYAVGYSYNSLIGPLEIKYSWSPETKEQYWLFNLGFWF</sequence>
<feature type="active site" description="Proton acceptor" evidence="4">
    <location>
        <position position="204"/>
    </location>
</feature>
<dbReference type="PANTHER" id="PTHR14226">
    <property type="entry name" value="NEUROPATHY TARGET ESTERASE/SWISS CHEESE D.MELANOGASTER"/>
    <property type="match status" value="1"/>
</dbReference>
<dbReference type="Pfam" id="PF01734">
    <property type="entry name" value="Patatin"/>
    <property type="match status" value="1"/>
</dbReference>
<organism evidence="6 7">
    <name type="scientific">Polaribacter atrinae</name>
    <dbReference type="NCBI Taxonomy" id="1333662"/>
    <lineage>
        <taxon>Bacteria</taxon>
        <taxon>Pseudomonadati</taxon>
        <taxon>Bacteroidota</taxon>
        <taxon>Flavobacteriia</taxon>
        <taxon>Flavobacteriales</taxon>
        <taxon>Flavobacteriaceae</taxon>
    </lineage>
</organism>
<accession>A0A176TH86</accession>
<dbReference type="InterPro" id="IPR016035">
    <property type="entry name" value="Acyl_Trfase/lysoPLipase"/>
</dbReference>
<protein>
    <submittedName>
        <fullName evidence="6">Patatin</fullName>
    </submittedName>
</protein>
<feature type="active site" description="Nucleophile" evidence="4">
    <location>
        <position position="60"/>
    </location>
</feature>
<dbReference type="OrthoDB" id="9770965at2"/>
<dbReference type="SUPFAM" id="SSF52151">
    <property type="entry name" value="FabD/lysophospholipase-like"/>
    <property type="match status" value="1"/>
</dbReference>
<dbReference type="EMBL" id="LVWE01000001">
    <property type="protein sequence ID" value="OAD46736.1"/>
    <property type="molecule type" value="Genomic_DNA"/>
</dbReference>
<evidence type="ECO:0000259" key="5">
    <source>
        <dbReference type="PROSITE" id="PS51635"/>
    </source>
</evidence>
<evidence type="ECO:0000256" key="3">
    <source>
        <dbReference type="ARBA" id="ARBA00023098"/>
    </source>
</evidence>
<reference evidence="6 7" key="1">
    <citation type="submission" date="2016-02" db="EMBL/GenBank/DDBJ databases">
        <title>Draft genome sequence of Polaribacter atrinae KACC17473.</title>
        <authorList>
            <person name="Shin S.-K."/>
            <person name="Yi H."/>
        </authorList>
    </citation>
    <scope>NUCLEOTIDE SEQUENCE [LARGE SCALE GENOMIC DNA]</scope>
    <source>
        <strain evidence="6 7">KACC 17473</strain>
    </source>
</reference>
<dbReference type="GO" id="GO:0016787">
    <property type="term" value="F:hydrolase activity"/>
    <property type="evidence" value="ECO:0007669"/>
    <property type="project" value="UniProtKB-UniRule"/>
</dbReference>
<keyword evidence="3 4" id="KW-0443">Lipid metabolism</keyword>
<dbReference type="Proteomes" id="UP000076923">
    <property type="component" value="Unassembled WGS sequence"/>
</dbReference>
<evidence type="ECO:0000256" key="4">
    <source>
        <dbReference type="PROSITE-ProRule" id="PRU01161"/>
    </source>
</evidence>
<proteinExistence type="predicted"/>
<dbReference type="CDD" id="cd07205">
    <property type="entry name" value="Pat_PNPLA6_PNPLA7_NTE1_like"/>
    <property type="match status" value="1"/>
</dbReference>
<keyword evidence="7" id="KW-1185">Reference proteome</keyword>
<keyword evidence="2 4" id="KW-0442">Lipid degradation</keyword>
<dbReference type="Gene3D" id="3.40.1090.10">
    <property type="entry name" value="Cytosolic phospholipase A2 catalytic domain"/>
    <property type="match status" value="2"/>
</dbReference>
<evidence type="ECO:0000256" key="1">
    <source>
        <dbReference type="ARBA" id="ARBA00022801"/>
    </source>
</evidence>
<dbReference type="InterPro" id="IPR002641">
    <property type="entry name" value="PNPLA_dom"/>
</dbReference>
<dbReference type="PANTHER" id="PTHR14226:SF29">
    <property type="entry name" value="NEUROPATHY TARGET ESTERASE SWS"/>
    <property type="match status" value="1"/>
</dbReference>
<dbReference type="AlphaFoldDB" id="A0A176TH86"/>
<evidence type="ECO:0000256" key="2">
    <source>
        <dbReference type="ARBA" id="ARBA00022963"/>
    </source>
</evidence>
<feature type="domain" description="PNPLA" evidence="5">
    <location>
        <begin position="27"/>
        <end position="217"/>
    </location>
</feature>
<feature type="short sequence motif" description="DGA/G" evidence="4">
    <location>
        <begin position="204"/>
        <end position="206"/>
    </location>
</feature>
<dbReference type="Gene3D" id="3.10.20.310">
    <property type="entry name" value="membrane protein fhac"/>
    <property type="match status" value="1"/>
</dbReference>
<keyword evidence="1 4" id="KW-0378">Hydrolase</keyword>
<feature type="short sequence motif" description="GXGXXG" evidence="4">
    <location>
        <begin position="31"/>
        <end position="36"/>
    </location>
</feature>
<dbReference type="Pfam" id="PF19143">
    <property type="entry name" value="Omp85_2"/>
    <property type="match status" value="1"/>
</dbReference>